<dbReference type="Gramene" id="AET5Gv20390700.6">
    <property type="protein sequence ID" value="AET5Gv20390700.6"/>
    <property type="gene ID" value="AET5Gv20390700"/>
</dbReference>
<dbReference type="AlphaFoldDB" id="A0A453KEB6"/>
<evidence type="ECO:0008006" key="4">
    <source>
        <dbReference type="Google" id="ProtNLM"/>
    </source>
</evidence>
<protein>
    <recommendedName>
        <fullName evidence="4">THIF-type NAD/FAD binding fold domain-containing protein</fullName>
    </recommendedName>
</protein>
<reference evidence="3" key="1">
    <citation type="journal article" date="2014" name="Science">
        <title>Ancient hybridizations among the ancestral genomes of bread wheat.</title>
        <authorList>
            <consortium name="International Wheat Genome Sequencing Consortium,"/>
            <person name="Marcussen T."/>
            <person name="Sandve S.R."/>
            <person name="Heier L."/>
            <person name="Spannagl M."/>
            <person name="Pfeifer M."/>
            <person name="Jakobsen K.S."/>
            <person name="Wulff B.B."/>
            <person name="Steuernagel B."/>
            <person name="Mayer K.F."/>
            <person name="Olsen O.A."/>
        </authorList>
    </citation>
    <scope>NUCLEOTIDE SEQUENCE [LARGE SCALE GENOMIC DNA]</scope>
    <source>
        <strain evidence="3">cv. AL8/78</strain>
    </source>
</reference>
<proteinExistence type="predicted"/>
<name>A0A453KEB6_AEGTS</name>
<dbReference type="Proteomes" id="UP000015105">
    <property type="component" value="Chromosome 5D"/>
</dbReference>
<reference evidence="3" key="2">
    <citation type="journal article" date="2017" name="Nat. Plants">
        <title>The Aegilops tauschii genome reveals multiple impacts of transposons.</title>
        <authorList>
            <person name="Zhao G."/>
            <person name="Zou C."/>
            <person name="Li K."/>
            <person name="Wang K."/>
            <person name="Li T."/>
            <person name="Gao L."/>
            <person name="Zhang X."/>
            <person name="Wang H."/>
            <person name="Yang Z."/>
            <person name="Liu X."/>
            <person name="Jiang W."/>
            <person name="Mao L."/>
            <person name="Kong X."/>
            <person name="Jiao Y."/>
            <person name="Jia J."/>
        </authorList>
    </citation>
    <scope>NUCLEOTIDE SEQUENCE [LARGE SCALE GENOMIC DNA]</scope>
    <source>
        <strain evidence="3">cv. AL8/78</strain>
    </source>
</reference>
<keyword evidence="3" id="KW-1185">Reference proteome</keyword>
<dbReference type="SUPFAM" id="SSF69572">
    <property type="entry name" value="Activating enzymes of the ubiquitin-like proteins"/>
    <property type="match status" value="1"/>
</dbReference>
<evidence type="ECO:0000313" key="3">
    <source>
        <dbReference type="Proteomes" id="UP000015105"/>
    </source>
</evidence>
<feature type="compositionally biased region" description="Basic and acidic residues" evidence="1">
    <location>
        <begin position="1"/>
        <end position="32"/>
    </location>
</feature>
<reference evidence="2" key="4">
    <citation type="submission" date="2019-03" db="UniProtKB">
        <authorList>
            <consortium name="EnsemblPlants"/>
        </authorList>
    </citation>
    <scope>IDENTIFICATION</scope>
</reference>
<feature type="region of interest" description="Disordered" evidence="1">
    <location>
        <begin position="1"/>
        <end position="43"/>
    </location>
</feature>
<evidence type="ECO:0000256" key="1">
    <source>
        <dbReference type="SAM" id="MobiDB-lite"/>
    </source>
</evidence>
<dbReference type="EnsemblPlants" id="AET5Gv20390700.5">
    <property type="protein sequence ID" value="AET5Gv20390700.5"/>
    <property type="gene ID" value="AET5Gv20390700"/>
</dbReference>
<sequence>MLPRKREIVAGEVEDLQKKTRAGEGEATREEGDAAMAGRGNEIDEDLHSRQLAVYGRETMKRLFGSNVLVSGLQGLGAEIGTCSPGALVMEMVFYSFFV</sequence>
<dbReference type="Gene3D" id="3.40.50.720">
    <property type="entry name" value="NAD(P)-binding Rossmann-like Domain"/>
    <property type="match status" value="1"/>
</dbReference>
<dbReference type="GO" id="GO:0008641">
    <property type="term" value="F:ubiquitin-like modifier activating enzyme activity"/>
    <property type="evidence" value="ECO:0007669"/>
    <property type="project" value="InterPro"/>
</dbReference>
<reference evidence="2" key="3">
    <citation type="journal article" date="2017" name="Nature">
        <title>Genome sequence of the progenitor of the wheat D genome Aegilops tauschii.</title>
        <authorList>
            <person name="Luo M.C."/>
            <person name="Gu Y.Q."/>
            <person name="Puiu D."/>
            <person name="Wang H."/>
            <person name="Twardziok S.O."/>
            <person name="Deal K.R."/>
            <person name="Huo N."/>
            <person name="Zhu T."/>
            <person name="Wang L."/>
            <person name="Wang Y."/>
            <person name="McGuire P.E."/>
            <person name="Liu S."/>
            <person name="Long H."/>
            <person name="Ramasamy R.K."/>
            <person name="Rodriguez J.C."/>
            <person name="Van S.L."/>
            <person name="Yuan L."/>
            <person name="Wang Z."/>
            <person name="Xia Z."/>
            <person name="Xiao L."/>
            <person name="Anderson O.D."/>
            <person name="Ouyang S."/>
            <person name="Liang Y."/>
            <person name="Zimin A.V."/>
            <person name="Pertea G."/>
            <person name="Qi P."/>
            <person name="Bennetzen J.L."/>
            <person name="Dai X."/>
            <person name="Dawson M.W."/>
            <person name="Muller H.G."/>
            <person name="Kugler K."/>
            <person name="Rivarola-Duarte L."/>
            <person name="Spannagl M."/>
            <person name="Mayer K.F.X."/>
            <person name="Lu F.H."/>
            <person name="Bevan M.W."/>
            <person name="Leroy P."/>
            <person name="Li P."/>
            <person name="You F.M."/>
            <person name="Sun Q."/>
            <person name="Liu Z."/>
            <person name="Lyons E."/>
            <person name="Wicker T."/>
            <person name="Salzberg S.L."/>
            <person name="Devos K.M."/>
            <person name="Dvorak J."/>
        </authorList>
    </citation>
    <scope>NUCLEOTIDE SEQUENCE [LARGE SCALE GENOMIC DNA]</scope>
    <source>
        <strain evidence="2">cv. AL8/78</strain>
    </source>
</reference>
<accession>A0A453KEB6</accession>
<dbReference type="EnsemblPlants" id="AET5Gv20390700.6">
    <property type="protein sequence ID" value="AET5Gv20390700.6"/>
    <property type="gene ID" value="AET5Gv20390700"/>
</dbReference>
<dbReference type="InterPro" id="IPR035985">
    <property type="entry name" value="Ubiquitin-activating_enz"/>
</dbReference>
<evidence type="ECO:0000313" key="2">
    <source>
        <dbReference type="EnsemblPlants" id="AET5Gv20390700.6"/>
    </source>
</evidence>
<reference evidence="2" key="5">
    <citation type="journal article" date="2021" name="G3 (Bethesda)">
        <title>Aegilops tauschii genome assembly Aet v5.0 features greater sequence contiguity and improved annotation.</title>
        <authorList>
            <person name="Wang L."/>
            <person name="Zhu T."/>
            <person name="Rodriguez J.C."/>
            <person name="Deal K.R."/>
            <person name="Dubcovsky J."/>
            <person name="McGuire P.E."/>
            <person name="Lux T."/>
            <person name="Spannagl M."/>
            <person name="Mayer K.F.X."/>
            <person name="Baldrich P."/>
            <person name="Meyers B.C."/>
            <person name="Huo N."/>
            <person name="Gu Y.Q."/>
            <person name="Zhou H."/>
            <person name="Devos K.M."/>
            <person name="Bennetzen J.L."/>
            <person name="Unver T."/>
            <person name="Budak H."/>
            <person name="Gulick P.J."/>
            <person name="Galiba G."/>
            <person name="Kalapos B."/>
            <person name="Nelson D.R."/>
            <person name="Li P."/>
            <person name="You F.M."/>
            <person name="Luo M.C."/>
            <person name="Dvorak J."/>
        </authorList>
    </citation>
    <scope>NUCLEOTIDE SEQUENCE [LARGE SCALE GENOMIC DNA]</scope>
    <source>
        <strain evidence="2">cv. AL8/78</strain>
    </source>
</reference>
<dbReference type="Gramene" id="AET5Gv20390700.5">
    <property type="protein sequence ID" value="AET5Gv20390700.5"/>
    <property type="gene ID" value="AET5Gv20390700"/>
</dbReference>
<organism evidence="2 3">
    <name type="scientific">Aegilops tauschii subsp. strangulata</name>
    <name type="common">Goatgrass</name>
    <dbReference type="NCBI Taxonomy" id="200361"/>
    <lineage>
        <taxon>Eukaryota</taxon>
        <taxon>Viridiplantae</taxon>
        <taxon>Streptophyta</taxon>
        <taxon>Embryophyta</taxon>
        <taxon>Tracheophyta</taxon>
        <taxon>Spermatophyta</taxon>
        <taxon>Magnoliopsida</taxon>
        <taxon>Liliopsida</taxon>
        <taxon>Poales</taxon>
        <taxon>Poaceae</taxon>
        <taxon>BOP clade</taxon>
        <taxon>Pooideae</taxon>
        <taxon>Triticodae</taxon>
        <taxon>Triticeae</taxon>
        <taxon>Triticinae</taxon>
        <taxon>Aegilops</taxon>
    </lineage>
</organism>